<evidence type="ECO:0000259" key="1">
    <source>
        <dbReference type="PROSITE" id="PS50181"/>
    </source>
</evidence>
<evidence type="ECO:0000313" key="2">
    <source>
        <dbReference type="EMBL" id="MDR6959507.1"/>
    </source>
</evidence>
<feature type="domain" description="F-box" evidence="1">
    <location>
        <begin position="17"/>
        <end position="71"/>
    </location>
</feature>
<comment type="caution">
    <text evidence="2">The sequence shown here is derived from an EMBL/GenBank/DDBJ whole genome shotgun (WGS) entry which is preliminary data.</text>
</comment>
<accession>A0AAW8ME86</accession>
<dbReference type="Proteomes" id="UP001252613">
    <property type="component" value="Unassembled WGS sequence"/>
</dbReference>
<proteinExistence type="predicted"/>
<name>A0AAW8ME86_9PSED</name>
<evidence type="ECO:0000313" key="3">
    <source>
        <dbReference type="Proteomes" id="UP001252613"/>
    </source>
</evidence>
<organism evidence="2 3">
    <name type="scientific">Pseudomonas brassicacearum</name>
    <dbReference type="NCBI Taxonomy" id="930166"/>
    <lineage>
        <taxon>Bacteria</taxon>
        <taxon>Pseudomonadati</taxon>
        <taxon>Pseudomonadota</taxon>
        <taxon>Gammaproteobacteria</taxon>
        <taxon>Pseudomonadales</taxon>
        <taxon>Pseudomonadaceae</taxon>
        <taxon>Pseudomonas</taxon>
    </lineage>
</organism>
<sequence>MTGIQFEHSSAGHSLRPSPLSNVPPEILLEVASHLPAKDKAALASTARTYHQTLPTAGREHKQLQKLFRQLNAGHGRAAPQAIDDTFRLLASPLHPADHEKLSRRLTTYLQRQLSALSTGTRDVEHLKKTIEQSLSLIDTSPRQSMSLASAISPALNLTRAPALATTGLAASSKLREVVTSAQPMRMTTTTKDQMAWTLRHMNLHGLQHLPEQELGAALEQQVSAMERLYATNYIPSLPMLNPLSSATREVAWAPAPQQAGLKARLDQLQRWAR</sequence>
<protein>
    <recommendedName>
        <fullName evidence="1">F-box domain-containing protein</fullName>
    </recommendedName>
</protein>
<reference evidence="2" key="1">
    <citation type="submission" date="2023-07" db="EMBL/GenBank/DDBJ databases">
        <title>Sorghum-associated microbial communities from plants grown in Nebraska, USA.</title>
        <authorList>
            <person name="Schachtman D."/>
        </authorList>
    </citation>
    <scope>NUCLEOTIDE SEQUENCE</scope>
    <source>
        <strain evidence="2">3432</strain>
    </source>
</reference>
<dbReference type="InterPro" id="IPR036047">
    <property type="entry name" value="F-box-like_dom_sf"/>
</dbReference>
<dbReference type="InterPro" id="IPR001810">
    <property type="entry name" value="F-box_dom"/>
</dbReference>
<dbReference type="AlphaFoldDB" id="A0AAW8ME86"/>
<gene>
    <name evidence="2" type="ORF">J2W43_003504</name>
</gene>
<dbReference type="RefSeq" id="WP_310362819.1">
    <property type="nucleotide sequence ID" value="NZ_JAVDVC010000006.1"/>
</dbReference>
<dbReference type="SUPFAM" id="SSF81383">
    <property type="entry name" value="F-box domain"/>
    <property type="match status" value="1"/>
</dbReference>
<dbReference type="EMBL" id="JAVDVC010000006">
    <property type="protein sequence ID" value="MDR6959507.1"/>
    <property type="molecule type" value="Genomic_DNA"/>
</dbReference>
<dbReference type="PROSITE" id="PS50181">
    <property type="entry name" value="FBOX"/>
    <property type="match status" value="1"/>
</dbReference>